<dbReference type="PROSITE" id="PS50902">
    <property type="entry name" value="FLAVODOXIN_LIKE"/>
    <property type="match status" value="1"/>
</dbReference>
<dbReference type="CDD" id="cd07709">
    <property type="entry name" value="flavodiiron_proteins_MBL-fold"/>
    <property type="match status" value="1"/>
</dbReference>
<dbReference type="AlphaFoldDB" id="A0A8T8KFQ1"/>
<sequence>MSARMMEDGVYYVGSQDWDRQIFDELIPLPQGTSYNSYLIQGRDNTALIDTVDPEKAHELLKNLQELELKIDYIVSNHAEQDHSGSIPLILEEYPEAVVVTNPKCKELLKNFLFIPEDKFKTIGDGDKISLGGKTLEFIFTPWVHWPDTMVTYLEENKMLFSCDFFGSHMATSQLYSHENEEVYSAAKRYYAELMMPFRPTIKNNLAKISKRDIKTIAPSHGPIYSPVNEIINLYKDWISDETLNLVVIPYVSMHGSTRVMVDHLVDSLIKRGLVVKPFNLGHMDPGEFLMSLVDASTLVIASPTVLTGPHPLTVSNAYLINLLRPKLKYVAIMGSFGWGSRMEELLKGQLSNLKVEYLESISIKGLPTQDDLEKIDALADEILKKHESS</sequence>
<dbReference type="PANTHER" id="PTHR43717">
    <property type="entry name" value="ANAEROBIC NITRIC OXIDE REDUCTASE FLAVORUBREDOXIN"/>
    <property type="match status" value="1"/>
</dbReference>
<dbReference type="GeneID" id="64821153"/>
<protein>
    <submittedName>
        <fullName evidence="2">FprA family A-type flavoprotein</fullName>
    </submittedName>
</protein>
<accession>A0A8T8KFQ1</accession>
<evidence type="ECO:0000313" key="2">
    <source>
        <dbReference type="EMBL" id="QUH24111.1"/>
    </source>
</evidence>
<gene>
    <name evidence="2" type="ORF">HYG87_10270</name>
</gene>
<dbReference type="Gene3D" id="3.60.15.10">
    <property type="entry name" value="Ribonuclease Z/Hydroxyacylglutathione hydrolase-like"/>
    <property type="match status" value="1"/>
</dbReference>
<dbReference type="KEGG" id="meme:HYG87_10270"/>
<dbReference type="Pfam" id="PF19583">
    <property type="entry name" value="ODP"/>
    <property type="match status" value="1"/>
</dbReference>
<dbReference type="InterPro" id="IPR045761">
    <property type="entry name" value="ODP_dom"/>
</dbReference>
<evidence type="ECO:0000259" key="1">
    <source>
        <dbReference type="PROSITE" id="PS50902"/>
    </source>
</evidence>
<dbReference type="SMART" id="SM00849">
    <property type="entry name" value="Lactamase_B"/>
    <property type="match status" value="1"/>
</dbReference>
<dbReference type="InterPro" id="IPR001279">
    <property type="entry name" value="Metallo-B-lactamas"/>
</dbReference>
<dbReference type="InterPro" id="IPR008254">
    <property type="entry name" value="Flavodoxin/NO_synth"/>
</dbReference>
<dbReference type="OrthoDB" id="6433at2157"/>
<dbReference type="GO" id="GO:0046872">
    <property type="term" value="F:metal ion binding"/>
    <property type="evidence" value="ECO:0007669"/>
    <property type="project" value="InterPro"/>
</dbReference>
<dbReference type="InterPro" id="IPR029039">
    <property type="entry name" value="Flavoprotein-like_sf"/>
</dbReference>
<reference evidence="2" key="1">
    <citation type="submission" date="2020-07" db="EMBL/GenBank/DDBJ databases">
        <title>Methanobacterium. sp. MethCan genome.</title>
        <authorList>
            <person name="Postec A."/>
            <person name="Quemeneur M."/>
        </authorList>
    </citation>
    <scope>NUCLEOTIDE SEQUENCE</scope>
    <source>
        <strain evidence="2">MethCAN</strain>
    </source>
</reference>
<dbReference type="GO" id="GO:0010181">
    <property type="term" value="F:FMN binding"/>
    <property type="evidence" value="ECO:0007669"/>
    <property type="project" value="InterPro"/>
</dbReference>
<dbReference type="Proteomes" id="UP000681041">
    <property type="component" value="Chromosome"/>
</dbReference>
<dbReference type="PIRSF" id="PIRSF005243">
    <property type="entry name" value="ROO"/>
    <property type="match status" value="1"/>
</dbReference>
<dbReference type="EMBL" id="CP058560">
    <property type="protein sequence ID" value="QUH24111.1"/>
    <property type="molecule type" value="Genomic_DNA"/>
</dbReference>
<keyword evidence="3" id="KW-1185">Reference proteome</keyword>
<dbReference type="SUPFAM" id="SSF52218">
    <property type="entry name" value="Flavoproteins"/>
    <property type="match status" value="1"/>
</dbReference>
<dbReference type="SUPFAM" id="SSF56281">
    <property type="entry name" value="Metallo-hydrolase/oxidoreductase"/>
    <property type="match status" value="1"/>
</dbReference>
<evidence type="ECO:0000313" key="3">
    <source>
        <dbReference type="Proteomes" id="UP000681041"/>
    </source>
</evidence>
<dbReference type="PANTHER" id="PTHR43717:SF1">
    <property type="entry name" value="ANAEROBIC NITRIC OXIDE REDUCTASE FLAVORUBREDOXIN"/>
    <property type="match status" value="1"/>
</dbReference>
<dbReference type="InterPro" id="IPR036866">
    <property type="entry name" value="RibonucZ/Hydroxyglut_hydro"/>
</dbReference>
<dbReference type="GO" id="GO:0009055">
    <property type="term" value="F:electron transfer activity"/>
    <property type="evidence" value="ECO:0007669"/>
    <property type="project" value="InterPro"/>
</dbReference>
<feature type="domain" description="Flavodoxin-like" evidence="1">
    <location>
        <begin position="247"/>
        <end position="384"/>
    </location>
</feature>
<organism evidence="2 3">
    <name type="scientific">Methanobacterium alkalithermotolerans</name>
    <dbReference type="NCBI Taxonomy" id="2731220"/>
    <lineage>
        <taxon>Archaea</taxon>
        <taxon>Methanobacteriati</taxon>
        <taxon>Methanobacteriota</taxon>
        <taxon>Methanomada group</taxon>
        <taxon>Methanobacteria</taxon>
        <taxon>Methanobacteriales</taxon>
        <taxon>Methanobacteriaceae</taxon>
        <taxon>Methanobacterium</taxon>
    </lineage>
</organism>
<proteinExistence type="predicted"/>
<dbReference type="InterPro" id="IPR016440">
    <property type="entry name" value="Rubredoxin-O_OxRdtase"/>
</dbReference>
<dbReference type="RefSeq" id="WP_211533068.1">
    <property type="nucleotide sequence ID" value="NZ_CP058560.1"/>
</dbReference>
<dbReference type="GO" id="GO:0016491">
    <property type="term" value="F:oxidoreductase activity"/>
    <property type="evidence" value="ECO:0007669"/>
    <property type="project" value="InterPro"/>
</dbReference>
<dbReference type="Gene3D" id="3.40.50.360">
    <property type="match status" value="1"/>
</dbReference>
<name>A0A8T8KFQ1_9EURY</name>